<accession>A0A5C6BAE6</accession>
<dbReference type="Proteomes" id="UP000320735">
    <property type="component" value="Unassembled WGS sequence"/>
</dbReference>
<gene>
    <name evidence="3" type="ORF">CA54_41870</name>
</gene>
<dbReference type="AlphaFoldDB" id="A0A5C6BAE6"/>
<feature type="signal peptide" evidence="2">
    <location>
        <begin position="1"/>
        <end position="20"/>
    </location>
</feature>
<name>A0A5C6BAE6_9PLAN</name>
<keyword evidence="2" id="KW-0732">Signal</keyword>
<protein>
    <recommendedName>
        <fullName evidence="5">Sialate O-acetylesterase domain-containing protein</fullName>
    </recommendedName>
</protein>
<dbReference type="SUPFAM" id="SSF52266">
    <property type="entry name" value="SGNH hydrolase"/>
    <property type="match status" value="1"/>
</dbReference>
<dbReference type="Gene3D" id="3.40.50.1110">
    <property type="entry name" value="SGNH hydrolase"/>
    <property type="match status" value="1"/>
</dbReference>
<sequence precursor="true">MRLFFRIAGLLALLSSVGICDEPQQQPQQQKQTPTAVRSALEQDIVGLWMMGQSLCEGAESLPLVTATDSGWGNLMFQRGVRTWAVRQHCLDPEKRPGDQFRFVPLAATKSGGLGETIANGMADHLKSLLNATAPRGTEKPTQGPHFLVTYAGQGGRMIDELSSVDQSNDARTPKNRQHGGGYYKTSLDDARRAKIQAEALGKTFSIAALIWMQGEANGGPTGGINPSRWDQELNRPHGQEWYRDRLIDYRKQWSHDLQLITEQVRDIPMFTYQTQGPAGEAQLLAADRDAHITMVGPHYMIPSAVNSRYADRYGDPIHMSADGERWYGEQVAKVIHRVLIEGEPWQPLRPRKAWIDSDRTNIRVEFQVPRPPLVLDQTFLPRQEYPLAGGYHSLYGFQIRDSARAVLGIEDVKVESPTRIRIQLTAPVKAETRCTLSYGLPYAGQIGKISDIRKGPVVAEQATTELLIDGNIGPQLKPLIAAGAFYVSNMLSGDAHARAPIRFVHQKEGVTLLRFEDRELRNNTPFTVGQTLTTLRSFSYGNLRDSDPEKAIYRFADSEYGTRAWQAYPLWNWCVLFKQLPITDKIE</sequence>
<dbReference type="EMBL" id="SJPP01000002">
    <property type="protein sequence ID" value="TWU08948.1"/>
    <property type="molecule type" value="Genomic_DNA"/>
</dbReference>
<organism evidence="3 4">
    <name type="scientific">Symmachiella macrocystis</name>
    <dbReference type="NCBI Taxonomy" id="2527985"/>
    <lineage>
        <taxon>Bacteria</taxon>
        <taxon>Pseudomonadati</taxon>
        <taxon>Planctomycetota</taxon>
        <taxon>Planctomycetia</taxon>
        <taxon>Planctomycetales</taxon>
        <taxon>Planctomycetaceae</taxon>
        <taxon>Symmachiella</taxon>
    </lineage>
</organism>
<reference evidence="3 4" key="1">
    <citation type="submission" date="2019-02" db="EMBL/GenBank/DDBJ databases">
        <title>Deep-cultivation of Planctomycetes and their phenomic and genomic characterization uncovers novel biology.</title>
        <authorList>
            <person name="Wiegand S."/>
            <person name="Jogler M."/>
            <person name="Boedeker C."/>
            <person name="Pinto D."/>
            <person name="Vollmers J."/>
            <person name="Rivas-Marin E."/>
            <person name="Kohn T."/>
            <person name="Peeters S.H."/>
            <person name="Heuer A."/>
            <person name="Rast P."/>
            <person name="Oberbeckmann S."/>
            <person name="Bunk B."/>
            <person name="Jeske O."/>
            <person name="Meyerdierks A."/>
            <person name="Storesund J.E."/>
            <person name="Kallscheuer N."/>
            <person name="Luecker S."/>
            <person name="Lage O.M."/>
            <person name="Pohl T."/>
            <person name="Merkel B.J."/>
            <person name="Hornburger P."/>
            <person name="Mueller R.-W."/>
            <person name="Bruemmer F."/>
            <person name="Labrenz M."/>
            <person name="Spormann A.M."/>
            <person name="Op Den Camp H."/>
            <person name="Overmann J."/>
            <person name="Amann R."/>
            <person name="Jetten M.S.M."/>
            <person name="Mascher T."/>
            <person name="Medema M.H."/>
            <person name="Devos D.P."/>
            <person name="Kaster A.-K."/>
            <person name="Ovreas L."/>
            <person name="Rohde M."/>
            <person name="Galperin M.Y."/>
            <person name="Jogler C."/>
        </authorList>
    </citation>
    <scope>NUCLEOTIDE SEQUENCE [LARGE SCALE GENOMIC DNA]</scope>
    <source>
        <strain evidence="3 4">CA54</strain>
    </source>
</reference>
<dbReference type="RefSeq" id="WP_197532636.1">
    <property type="nucleotide sequence ID" value="NZ_SJPP01000002.1"/>
</dbReference>
<evidence type="ECO:0000256" key="1">
    <source>
        <dbReference type="SAM" id="MobiDB-lite"/>
    </source>
</evidence>
<comment type="caution">
    <text evidence="3">The sequence shown here is derived from an EMBL/GenBank/DDBJ whole genome shotgun (WGS) entry which is preliminary data.</text>
</comment>
<evidence type="ECO:0008006" key="5">
    <source>
        <dbReference type="Google" id="ProtNLM"/>
    </source>
</evidence>
<evidence type="ECO:0000313" key="3">
    <source>
        <dbReference type="EMBL" id="TWU08948.1"/>
    </source>
</evidence>
<proteinExistence type="predicted"/>
<keyword evidence="4" id="KW-1185">Reference proteome</keyword>
<dbReference type="InterPro" id="IPR036514">
    <property type="entry name" value="SGNH_hydro_sf"/>
</dbReference>
<dbReference type="GO" id="GO:0016788">
    <property type="term" value="F:hydrolase activity, acting on ester bonds"/>
    <property type="evidence" value="ECO:0007669"/>
    <property type="project" value="UniProtKB-ARBA"/>
</dbReference>
<feature type="region of interest" description="Disordered" evidence="1">
    <location>
        <begin position="165"/>
        <end position="185"/>
    </location>
</feature>
<evidence type="ECO:0000256" key="2">
    <source>
        <dbReference type="SAM" id="SignalP"/>
    </source>
</evidence>
<evidence type="ECO:0000313" key="4">
    <source>
        <dbReference type="Proteomes" id="UP000320735"/>
    </source>
</evidence>
<feature type="chain" id="PRO_5023138984" description="Sialate O-acetylesterase domain-containing protein" evidence="2">
    <location>
        <begin position="21"/>
        <end position="588"/>
    </location>
</feature>